<evidence type="ECO:0000313" key="3">
    <source>
        <dbReference type="EMBL" id="RZB63657.1"/>
    </source>
</evidence>
<dbReference type="AlphaFoldDB" id="A0A0B2QCD1"/>
<dbReference type="Proteomes" id="UP000289340">
    <property type="component" value="Chromosome 15"/>
</dbReference>
<protein>
    <submittedName>
        <fullName evidence="2">F-box protein</fullName>
    </submittedName>
</protein>
<evidence type="ECO:0000313" key="2">
    <source>
        <dbReference type="EMBL" id="KHN18915.1"/>
    </source>
</evidence>
<dbReference type="Proteomes" id="UP000053555">
    <property type="component" value="Unassembled WGS sequence"/>
</dbReference>
<dbReference type="EMBL" id="QZWG01000015">
    <property type="protein sequence ID" value="RZB63657.1"/>
    <property type="molecule type" value="Genomic_DNA"/>
</dbReference>
<organism evidence="2">
    <name type="scientific">Glycine soja</name>
    <name type="common">Wild soybean</name>
    <dbReference type="NCBI Taxonomy" id="3848"/>
    <lineage>
        <taxon>Eukaryota</taxon>
        <taxon>Viridiplantae</taxon>
        <taxon>Streptophyta</taxon>
        <taxon>Embryophyta</taxon>
        <taxon>Tracheophyta</taxon>
        <taxon>Spermatophyta</taxon>
        <taxon>Magnoliopsida</taxon>
        <taxon>eudicotyledons</taxon>
        <taxon>Gunneridae</taxon>
        <taxon>Pentapetalae</taxon>
        <taxon>rosids</taxon>
        <taxon>fabids</taxon>
        <taxon>Fabales</taxon>
        <taxon>Fabaceae</taxon>
        <taxon>Papilionoideae</taxon>
        <taxon>50 kb inversion clade</taxon>
        <taxon>NPAAA clade</taxon>
        <taxon>indigoferoid/millettioid clade</taxon>
        <taxon>Phaseoleae</taxon>
        <taxon>Glycine</taxon>
        <taxon>Glycine subgen. Soja</taxon>
    </lineage>
</organism>
<dbReference type="InterPro" id="IPR005174">
    <property type="entry name" value="KIB1-4_b-propeller"/>
</dbReference>
<feature type="domain" description="F-box" evidence="1">
    <location>
        <begin position="2"/>
        <end position="50"/>
    </location>
</feature>
<evidence type="ECO:0000313" key="4">
    <source>
        <dbReference type="Proteomes" id="UP000289340"/>
    </source>
</evidence>
<dbReference type="InterPro" id="IPR036047">
    <property type="entry name" value="F-box-like_dom_sf"/>
</dbReference>
<reference evidence="3 4" key="2">
    <citation type="submission" date="2018-09" db="EMBL/GenBank/DDBJ databases">
        <title>A high-quality reference genome of wild soybean provides a powerful tool to mine soybean genomes.</title>
        <authorList>
            <person name="Xie M."/>
            <person name="Chung C.Y.L."/>
            <person name="Li M.-W."/>
            <person name="Wong F.-L."/>
            <person name="Chan T.-F."/>
            <person name="Lam H.-M."/>
        </authorList>
    </citation>
    <scope>NUCLEOTIDE SEQUENCE [LARGE SCALE GENOMIC DNA]</scope>
    <source>
        <strain evidence="4">cv. W05</strain>
        <tissue evidence="3">Hypocotyl of etiolated seedlings</tissue>
    </source>
</reference>
<keyword evidence="4" id="KW-1185">Reference proteome</keyword>
<reference evidence="2" key="1">
    <citation type="submission" date="2014-07" db="EMBL/GenBank/DDBJ databases">
        <title>Identification of a novel salt tolerance gene in wild soybean by whole-genome sequencing.</title>
        <authorList>
            <person name="Lam H.-M."/>
            <person name="Qi X."/>
            <person name="Li M.-W."/>
            <person name="Liu X."/>
            <person name="Xie M."/>
            <person name="Ni M."/>
            <person name="Xu X."/>
        </authorList>
    </citation>
    <scope>NUCLEOTIDE SEQUENCE [LARGE SCALE GENOMIC DNA]</scope>
    <source>
        <tissue evidence="2">Root</tissue>
    </source>
</reference>
<sequence length="318" mass="35935">MTGEWSNLPHDLLSRISSGLGLIDFLSFRGVCKDWRVVSSKVSSEVKQSLGCDPWFLVYEEGEDSHSQCSLLSHQDQLYTINIPELDGATCLASYEGWLLLFRHGSLFFFSPFSRATIELPNCPFAEATDEHVAAFSSPPTSQNCIVAVVNRISDSELELFMLRRGESVWATRCCHGYKFKTMITGLFCEGKEFHFLDLKNGLAIFDSETKEWNKNNYRIRCQRSSRDISASSLRALRYVVRKNVFQDKSIRTVGLLLDDENVSISTCGTAIPHASVEFDQIVIKSESIEAAKQPESRHLKGVWIQPIYLCVPPGQTW</sequence>
<dbReference type="Gramene" id="XM_028348430.1">
    <property type="protein sequence ID" value="XP_028204231.1"/>
    <property type="gene ID" value="LOC114388098"/>
</dbReference>
<evidence type="ECO:0000259" key="1">
    <source>
        <dbReference type="PROSITE" id="PS50181"/>
    </source>
</evidence>
<proteinExistence type="predicted"/>
<dbReference type="PANTHER" id="PTHR45463:SF8">
    <property type="entry name" value="OS09G0392200 PROTEIN"/>
    <property type="match status" value="1"/>
</dbReference>
<dbReference type="EMBL" id="KN659549">
    <property type="protein sequence ID" value="KHN18915.1"/>
    <property type="molecule type" value="Genomic_DNA"/>
</dbReference>
<dbReference type="InterPro" id="IPR001810">
    <property type="entry name" value="F-box_dom"/>
</dbReference>
<dbReference type="SUPFAM" id="SSF81383">
    <property type="entry name" value="F-box domain"/>
    <property type="match status" value="1"/>
</dbReference>
<dbReference type="Pfam" id="PF03478">
    <property type="entry name" value="Beta-prop_KIB1-4"/>
    <property type="match status" value="1"/>
</dbReference>
<gene>
    <name evidence="3" type="ORF">D0Y65_040303</name>
    <name evidence="2" type="ORF">glysoja_036094</name>
</gene>
<accession>A0A0B2QCD1</accession>
<dbReference type="Pfam" id="PF00646">
    <property type="entry name" value="F-box"/>
    <property type="match status" value="1"/>
</dbReference>
<dbReference type="PANTHER" id="PTHR45463">
    <property type="entry name" value="OS09G0392200 PROTEIN"/>
    <property type="match status" value="1"/>
</dbReference>
<dbReference type="PROSITE" id="PS50181">
    <property type="entry name" value="FBOX"/>
    <property type="match status" value="1"/>
</dbReference>
<name>A0A0B2QCD1_GLYSO</name>
<dbReference type="SMART" id="SM00256">
    <property type="entry name" value="FBOX"/>
    <property type="match status" value="1"/>
</dbReference>
<dbReference type="Gene3D" id="1.20.1280.50">
    <property type="match status" value="1"/>
</dbReference>